<dbReference type="NCBIfam" id="TIGR01961">
    <property type="entry name" value="NuoC_fam"/>
    <property type="match status" value="1"/>
</dbReference>
<name>A0ABQ7GMB0_DUNSA</name>
<dbReference type="PANTHER" id="PTHR10884:SF14">
    <property type="entry name" value="NADH DEHYDROGENASE [UBIQUINONE] IRON-SULFUR PROTEIN 3, MITOCHONDRIAL"/>
    <property type="match status" value="1"/>
</dbReference>
<accession>A0ABQ7GMB0</accession>
<proteinExistence type="inferred from homology"/>
<dbReference type="Proteomes" id="UP000815325">
    <property type="component" value="Unassembled WGS sequence"/>
</dbReference>
<feature type="domain" description="NADH:ubiquinone oxidoreductase 30kDa subunit" evidence="6">
    <location>
        <begin position="147"/>
        <end position="267"/>
    </location>
</feature>
<dbReference type="HAMAP" id="MF_01357">
    <property type="entry name" value="NDH1_NuoC"/>
    <property type="match status" value="1"/>
</dbReference>
<dbReference type="EMBL" id="MU069691">
    <property type="protein sequence ID" value="KAF5835738.1"/>
    <property type="molecule type" value="Genomic_DNA"/>
</dbReference>
<evidence type="ECO:0000313" key="8">
    <source>
        <dbReference type="Proteomes" id="UP000815325"/>
    </source>
</evidence>
<dbReference type="InterPro" id="IPR020396">
    <property type="entry name" value="NADH_UbQ_OxRdtase_CS"/>
</dbReference>
<reference evidence="7" key="1">
    <citation type="submission" date="2017-08" db="EMBL/GenBank/DDBJ databases">
        <authorList>
            <person name="Polle J.E."/>
            <person name="Barry K."/>
            <person name="Cushman J."/>
            <person name="Schmutz J."/>
            <person name="Tran D."/>
            <person name="Hathwaick L.T."/>
            <person name="Yim W.C."/>
            <person name="Jenkins J."/>
            <person name="Mckie-Krisberg Z.M."/>
            <person name="Prochnik S."/>
            <person name="Lindquist E."/>
            <person name="Dockter R.B."/>
            <person name="Adam C."/>
            <person name="Molina H."/>
            <person name="Bunkerborg J."/>
            <person name="Jin E."/>
            <person name="Buchheim M."/>
            <person name="Magnuson J."/>
        </authorList>
    </citation>
    <scope>NUCLEOTIDE SEQUENCE</scope>
    <source>
        <strain evidence="7">CCAP 19/18</strain>
    </source>
</reference>
<dbReference type="Pfam" id="PF00329">
    <property type="entry name" value="Complex1_30kDa"/>
    <property type="match status" value="1"/>
</dbReference>
<evidence type="ECO:0000256" key="5">
    <source>
        <dbReference type="SAM" id="SignalP"/>
    </source>
</evidence>
<evidence type="ECO:0000313" key="7">
    <source>
        <dbReference type="EMBL" id="KAF5835738.1"/>
    </source>
</evidence>
<dbReference type="InterPro" id="IPR010218">
    <property type="entry name" value="NADH_DH_suC"/>
</dbReference>
<keyword evidence="3" id="KW-0520">NAD</keyword>
<feature type="region of interest" description="Disordered" evidence="4">
    <location>
        <begin position="49"/>
        <end position="76"/>
    </location>
</feature>
<sequence>MAGLLGLLKAAAPSLSQAVHSSPATNCLRGFAARALQGCSSDGPFSSLLAQQQQQQPTQSLASSSLPSTSNVSPTQQQFRGMAYAYARKPEGKNYMYQQHAKEFAFGREGGLTDYLIKTVPKFITMATHGPSMSAHTLPGFQEPTLYTTPEHLIPLMYFLRDHVNTQFKCLVDVTAVDFPERPARFEVVYHLLSPRWNNRVRIKVPVDEVTPVPTVVPVWNSAAWFERETWDMYGVFFAGHPDLRRILTDYGFTGYPLRKDFPLSGYTEVRYDYTKKRVISEPVELTQEFRYFDFSSPWETLTR</sequence>
<organism evidence="7 8">
    <name type="scientific">Dunaliella salina</name>
    <name type="common">Green alga</name>
    <name type="synonym">Protococcus salinus</name>
    <dbReference type="NCBI Taxonomy" id="3046"/>
    <lineage>
        <taxon>Eukaryota</taxon>
        <taxon>Viridiplantae</taxon>
        <taxon>Chlorophyta</taxon>
        <taxon>core chlorophytes</taxon>
        <taxon>Chlorophyceae</taxon>
        <taxon>CS clade</taxon>
        <taxon>Chlamydomonadales</taxon>
        <taxon>Dunaliellaceae</taxon>
        <taxon>Dunaliella</taxon>
    </lineage>
</organism>
<keyword evidence="3" id="KW-1278">Translocase</keyword>
<keyword evidence="5" id="KW-0732">Signal</keyword>
<dbReference type="SUPFAM" id="SSF143243">
    <property type="entry name" value="Nqo5-like"/>
    <property type="match status" value="1"/>
</dbReference>
<evidence type="ECO:0000259" key="6">
    <source>
        <dbReference type="Pfam" id="PF00329"/>
    </source>
</evidence>
<comment type="caution">
    <text evidence="7">The sequence shown here is derived from an EMBL/GenBank/DDBJ whole genome shotgun (WGS) entry which is preliminary data.</text>
</comment>
<evidence type="ECO:0000256" key="4">
    <source>
        <dbReference type="SAM" id="MobiDB-lite"/>
    </source>
</evidence>
<keyword evidence="8" id="KW-1185">Reference proteome</keyword>
<feature type="compositionally biased region" description="Low complexity" evidence="4">
    <location>
        <begin position="49"/>
        <end position="70"/>
    </location>
</feature>
<protein>
    <submittedName>
        <fullName evidence="7">NADH:ubiquinone oxidoreductase 30 kDa subunit</fullName>
    </submittedName>
</protein>
<evidence type="ECO:0000256" key="2">
    <source>
        <dbReference type="ARBA" id="ARBA00022448"/>
    </source>
</evidence>
<gene>
    <name evidence="7" type="ORF">DUNSADRAFT_6964</name>
</gene>
<evidence type="ECO:0000256" key="3">
    <source>
        <dbReference type="RuleBase" id="RU003456"/>
    </source>
</evidence>
<dbReference type="InterPro" id="IPR001268">
    <property type="entry name" value="NADH_UbQ_OxRdtase_30kDa_su"/>
</dbReference>
<dbReference type="PROSITE" id="PS00542">
    <property type="entry name" value="COMPLEX1_30K"/>
    <property type="match status" value="1"/>
</dbReference>
<evidence type="ECO:0000256" key="1">
    <source>
        <dbReference type="ARBA" id="ARBA00007569"/>
    </source>
</evidence>
<keyword evidence="2 3" id="KW-0813">Transport</keyword>
<comment type="similarity">
    <text evidence="1 3">Belongs to the complex I 30 kDa subunit family.</text>
</comment>
<dbReference type="InterPro" id="IPR037232">
    <property type="entry name" value="NADH_quin_OxRdtase_su_C/D-like"/>
</dbReference>
<dbReference type="Gene3D" id="3.30.460.80">
    <property type="entry name" value="NADH:ubiquinone oxidoreductase, 30kDa subunit"/>
    <property type="match status" value="1"/>
</dbReference>
<feature type="signal peptide" evidence="5">
    <location>
        <begin position="1"/>
        <end position="18"/>
    </location>
</feature>
<feature type="chain" id="PRO_5045556469" evidence="5">
    <location>
        <begin position="19"/>
        <end position="304"/>
    </location>
</feature>
<dbReference type="PANTHER" id="PTHR10884">
    <property type="entry name" value="NADH DEHYDROGENASE UBIQUINONE IRON-SULFUR PROTEIN 3"/>
    <property type="match status" value="1"/>
</dbReference>
<dbReference type="NCBIfam" id="NF004733">
    <property type="entry name" value="PRK06074.1-5"/>
    <property type="match status" value="1"/>
</dbReference>